<dbReference type="EMBL" id="BNAV01000001">
    <property type="protein sequence ID" value="GHF34581.1"/>
    <property type="molecule type" value="Genomic_DNA"/>
</dbReference>
<evidence type="ECO:0000313" key="6">
    <source>
        <dbReference type="Proteomes" id="UP000658656"/>
    </source>
</evidence>
<gene>
    <name evidence="5" type="ORF">GCM10017566_04110</name>
</gene>
<evidence type="ECO:0000259" key="4">
    <source>
        <dbReference type="PROSITE" id="PS01124"/>
    </source>
</evidence>
<dbReference type="Proteomes" id="UP000658656">
    <property type="component" value="Unassembled WGS sequence"/>
</dbReference>
<evidence type="ECO:0000256" key="2">
    <source>
        <dbReference type="ARBA" id="ARBA00023125"/>
    </source>
</evidence>
<keyword evidence="1" id="KW-0805">Transcription regulation</keyword>
<dbReference type="SUPFAM" id="SSF46689">
    <property type="entry name" value="Homeodomain-like"/>
    <property type="match status" value="1"/>
</dbReference>
<reference evidence="5" key="2">
    <citation type="submission" date="2020-09" db="EMBL/GenBank/DDBJ databases">
        <authorList>
            <person name="Sun Q."/>
            <person name="Zhou Y."/>
        </authorList>
    </citation>
    <scope>NUCLEOTIDE SEQUENCE</scope>
    <source>
        <strain evidence="5">CGMCC 4.7679</strain>
    </source>
</reference>
<dbReference type="PANTHER" id="PTHR46796:SF6">
    <property type="entry name" value="ARAC SUBFAMILY"/>
    <property type="match status" value="1"/>
</dbReference>
<dbReference type="GO" id="GO:0043565">
    <property type="term" value="F:sequence-specific DNA binding"/>
    <property type="evidence" value="ECO:0007669"/>
    <property type="project" value="InterPro"/>
</dbReference>
<dbReference type="PROSITE" id="PS01124">
    <property type="entry name" value="HTH_ARAC_FAMILY_2"/>
    <property type="match status" value="1"/>
</dbReference>
<organism evidence="5 6">
    <name type="scientific">Amycolatopsis bartoniae</name>
    <dbReference type="NCBI Taxonomy" id="941986"/>
    <lineage>
        <taxon>Bacteria</taxon>
        <taxon>Bacillati</taxon>
        <taxon>Actinomycetota</taxon>
        <taxon>Actinomycetes</taxon>
        <taxon>Pseudonocardiales</taxon>
        <taxon>Pseudonocardiaceae</taxon>
        <taxon>Amycolatopsis</taxon>
    </lineage>
</organism>
<dbReference type="AlphaFoldDB" id="A0A8H9MA70"/>
<dbReference type="GO" id="GO:0003700">
    <property type="term" value="F:DNA-binding transcription factor activity"/>
    <property type="evidence" value="ECO:0007669"/>
    <property type="project" value="InterPro"/>
</dbReference>
<evidence type="ECO:0000256" key="3">
    <source>
        <dbReference type="ARBA" id="ARBA00023163"/>
    </source>
</evidence>
<dbReference type="InterPro" id="IPR020449">
    <property type="entry name" value="Tscrpt_reg_AraC-type_HTH"/>
</dbReference>
<feature type="domain" description="HTH araC/xylS-type" evidence="4">
    <location>
        <begin position="205"/>
        <end position="306"/>
    </location>
</feature>
<name>A0A8H9MA70_9PSEU</name>
<reference evidence="5" key="1">
    <citation type="journal article" date="2014" name="Int. J. Syst. Evol. Microbiol.">
        <title>Complete genome sequence of Corynebacterium casei LMG S-19264T (=DSM 44701T), isolated from a smear-ripened cheese.</title>
        <authorList>
            <consortium name="US DOE Joint Genome Institute (JGI-PGF)"/>
            <person name="Walter F."/>
            <person name="Albersmeier A."/>
            <person name="Kalinowski J."/>
            <person name="Ruckert C."/>
        </authorList>
    </citation>
    <scope>NUCLEOTIDE SEQUENCE</scope>
    <source>
        <strain evidence="5">CGMCC 4.7679</strain>
    </source>
</reference>
<keyword evidence="3" id="KW-0804">Transcription</keyword>
<keyword evidence="2" id="KW-0238">DNA-binding</keyword>
<accession>A0A8H9MA70</accession>
<evidence type="ECO:0000313" key="5">
    <source>
        <dbReference type="EMBL" id="GHF34581.1"/>
    </source>
</evidence>
<evidence type="ECO:0000256" key="1">
    <source>
        <dbReference type="ARBA" id="ARBA00023015"/>
    </source>
</evidence>
<dbReference type="OrthoDB" id="9799345at2"/>
<dbReference type="InterPro" id="IPR035418">
    <property type="entry name" value="AraC-bd_2"/>
</dbReference>
<dbReference type="PRINTS" id="PR00032">
    <property type="entry name" value="HTHARAC"/>
</dbReference>
<dbReference type="InterPro" id="IPR009057">
    <property type="entry name" value="Homeodomain-like_sf"/>
</dbReference>
<sequence length="351" mass="37624">MSVHGLTRFSTENLPRALRLAGWEGHNSRSLVGLSARPTDDRPFAGTEVNLWLPRVQLARVSGSPHVVERDTRRIAAEPGEGVVVYFPLSGNSEFFHRDGCLPLFPGRGLVCDADQPFRRVFARGLTELVLKVPRAALRETTGRSGLAEPQVFDFRGAAHALALASSVAKALQGAPADWETLESTTLELLAAVLGEEVPDRSHIAAAHLYIAAHLGEPDLSAGRIAAAIGYSERQLSRLFAESGQSVPQAVLAARLDAVRRVLADPASAGTTLAELAGRYGFASQAHFSRTYRARFGVTPLQDRRELLNGRLLPVSAVPGRPTPRGARGCHGVPQCTGDVAGAAEEEQQAW</sequence>
<dbReference type="SMART" id="SM00342">
    <property type="entry name" value="HTH_ARAC"/>
    <property type="match status" value="1"/>
</dbReference>
<dbReference type="Gene3D" id="1.10.10.60">
    <property type="entry name" value="Homeodomain-like"/>
    <property type="match status" value="1"/>
</dbReference>
<dbReference type="Pfam" id="PF14525">
    <property type="entry name" value="AraC_binding_2"/>
    <property type="match status" value="1"/>
</dbReference>
<proteinExistence type="predicted"/>
<dbReference type="Pfam" id="PF12833">
    <property type="entry name" value="HTH_18"/>
    <property type="match status" value="1"/>
</dbReference>
<protein>
    <submittedName>
        <fullName evidence="5">AraC family transcriptional regulator</fullName>
    </submittedName>
</protein>
<dbReference type="PANTHER" id="PTHR46796">
    <property type="entry name" value="HTH-TYPE TRANSCRIPTIONAL ACTIVATOR RHAS-RELATED"/>
    <property type="match status" value="1"/>
</dbReference>
<dbReference type="InterPro" id="IPR050204">
    <property type="entry name" value="AraC_XylS_family_regulators"/>
</dbReference>
<dbReference type="InterPro" id="IPR018060">
    <property type="entry name" value="HTH_AraC"/>
</dbReference>
<comment type="caution">
    <text evidence="5">The sequence shown here is derived from an EMBL/GenBank/DDBJ whole genome shotgun (WGS) entry which is preliminary data.</text>
</comment>
<keyword evidence="6" id="KW-1185">Reference proteome</keyword>
<dbReference type="RefSeq" id="WP_145939142.1">
    <property type="nucleotide sequence ID" value="NZ_BNAV01000001.1"/>
</dbReference>